<feature type="compositionally biased region" description="Polar residues" evidence="1">
    <location>
        <begin position="587"/>
        <end position="611"/>
    </location>
</feature>
<feature type="region of interest" description="Disordered" evidence="1">
    <location>
        <begin position="111"/>
        <end position="189"/>
    </location>
</feature>
<proteinExistence type="predicted"/>
<feature type="compositionally biased region" description="Basic and acidic residues" evidence="1">
    <location>
        <begin position="638"/>
        <end position="648"/>
    </location>
</feature>
<evidence type="ECO:0000256" key="1">
    <source>
        <dbReference type="SAM" id="MobiDB-lite"/>
    </source>
</evidence>
<dbReference type="RefSeq" id="YP_009188107.1">
    <property type="nucleotide sequence ID" value="NC_028663.1"/>
</dbReference>
<feature type="compositionally biased region" description="Polar residues" evidence="1">
    <location>
        <begin position="661"/>
        <end position="671"/>
    </location>
</feature>
<protein>
    <submittedName>
        <fullName evidence="2">Putative baseplate hub subunit</fullName>
    </submittedName>
</protein>
<name>A0A0C5AE30_9CAUD</name>
<evidence type="ECO:0000313" key="2">
    <source>
        <dbReference type="EMBL" id="AJK27459.1"/>
    </source>
</evidence>
<dbReference type="KEGG" id="vg:26516577"/>
<reference evidence="2 3" key="1">
    <citation type="submission" date="2014-11" db="EMBL/GenBank/DDBJ databases">
        <authorList>
            <person name="Fedida A."/>
            <person name="Lindell D."/>
        </authorList>
    </citation>
    <scope>NUCLEOTIDE SEQUENCE [LARGE SCALE GENOMIC DNA]</scope>
</reference>
<dbReference type="OrthoDB" id="6701at10239"/>
<sequence length="865" mass="90969">MLTDYSGSDGFTWWVGEVESNKDPMQLGRCKVRIYGWHTGGNDSEDYLKKMPTEALPWAMCLVPTDKAQVKQIGTTASLQEGAMVVGFFMDGEEGQIPMVMGAFHTVKGSDQKGDTFAANPKESKKDKDSPPQAEDLTGRKVNAGNTAPAVVAPPADPAGKEDESRGALGKAAVANSGHGDASTNPAIVPSEMQGVADGVNGSAGKGFKTDLSRMLNELGSMANQLARGENGTYTSIITGKIIPGDPIKDRLDKIVNFVSGGLSGMLAPLKQAIAEAIAKAVNLMVKVLSKFVPMAVLKLLMSYLNEILDIFCLPMPAWLGLVNSALGDISSFANSIANSITDKITTALDGVAGKVDSIIDRMLTGAQNAMSDTANMIGTVMNGILGVSEGGGVKSFAGEIKSILTTDFSKLDWGSLLGIILGILKALFAKDCGRTTKVTKTKGWFPLLGTTQCESFGEALKASGAPLPAGNWGKTQKTGRGFFNDFYGEIDPYRQQTTTYLNGTSIIEDATPKREKRIVSGPGGVSTIEDKLGNVHKNVPNNDTRIIAKDSCETVKGNKTLTVEGDYHLKVMGNFNIEVVGAMNINQSNGDPTETTGSSKPQKGNQSEKVQPQAAATAANFYKPPTQIHSQEIYPEYPKEPGSDRYGRRPGGATLAVPTKSGSNKEQSSVEVKHGDHTIAYSGVVTMQGADIKLQAADKINVAAQVTKIEGNAIDLVADGEITMEANWISKFLGSGELAYVNMFSLDVVPKISGVFQMVKGSIVDACVDQPGIPPLMPPLHIRIANATTMVGGMADVVTGTTGAHFTFVNTSSGGIAEIVNAAGGAIINQVNNGIASYGVNTGFFAAGCSSGPTQIYGLPVLLN</sequence>
<dbReference type="SUPFAM" id="SSF69255">
    <property type="entry name" value="gp5 N-terminal domain-like"/>
    <property type="match status" value="1"/>
</dbReference>
<gene>
    <name evidence="2" type="ORF">PTIM40_32</name>
</gene>
<keyword evidence="3" id="KW-1185">Reference proteome</keyword>
<dbReference type="EMBL" id="KP211958">
    <property type="protein sequence ID" value="AJK27459.1"/>
    <property type="molecule type" value="Genomic_DNA"/>
</dbReference>
<evidence type="ECO:0000313" key="3">
    <source>
        <dbReference type="Proteomes" id="UP000032135"/>
    </source>
</evidence>
<feature type="region of interest" description="Disordered" evidence="1">
    <location>
        <begin position="587"/>
        <end position="673"/>
    </location>
</feature>
<dbReference type="SUPFAM" id="SSF69349">
    <property type="entry name" value="Phage fibre proteins"/>
    <property type="match status" value="1"/>
</dbReference>
<accession>A0A0C5AE30</accession>
<organism evidence="2 3">
    <name type="scientific">Cyanophage P-TIM40</name>
    <dbReference type="NCBI Taxonomy" id="1589733"/>
    <lineage>
        <taxon>Viruses</taxon>
        <taxon>Duplodnaviria</taxon>
        <taxon>Heunggongvirae</taxon>
        <taxon>Uroviricota</taxon>
        <taxon>Caudoviricetes</taxon>
        <taxon>Pantevenvirales</taxon>
        <taxon>Kyanoviridae</taxon>
        <taxon>Libanvirus</taxon>
        <taxon>Libanvirus ptim40</taxon>
    </lineage>
</organism>
<dbReference type="Proteomes" id="UP000032135">
    <property type="component" value="Segment"/>
</dbReference>
<dbReference type="GeneID" id="26516577"/>
<dbReference type="Gene3D" id="2.40.50.260">
    <property type="entry name" value="Nucleic acid-binding protein domain"/>
    <property type="match status" value="1"/>
</dbReference>